<sequence length="100" mass="11721">MRFNHKELEKNQQTHASMTRVRALWPEQEEDSRMIEEGALYTIQYYMAEPESAKTPLPLACPMVMSWVLDPVVHEESRMLDEGAMYAVMYYNKSCQEQGD</sequence>
<evidence type="ECO:0000313" key="3">
    <source>
        <dbReference type="Proteomes" id="UP000242310"/>
    </source>
</evidence>
<feature type="compositionally biased region" description="Basic and acidic residues" evidence="1">
    <location>
        <begin position="1"/>
        <end position="12"/>
    </location>
</feature>
<dbReference type="Proteomes" id="UP000242310">
    <property type="component" value="Unassembled WGS sequence"/>
</dbReference>
<organism evidence="2 3">
    <name type="scientific">Salsuginibacillus halophilus</name>
    <dbReference type="NCBI Taxonomy" id="517424"/>
    <lineage>
        <taxon>Bacteria</taxon>
        <taxon>Bacillati</taxon>
        <taxon>Bacillota</taxon>
        <taxon>Bacilli</taxon>
        <taxon>Bacillales</taxon>
        <taxon>Bacillaceae</taxon>
        <taxon>Salsuginibacillus</taxon>
    </lineage>
</organism>
<comment type="caution">
    <text evidence="2">The sequence shown here is derived from an EMBL/GenBank/DDBJ whole genome shotgun (WGS) entry which is preliminary data.</text>
</comment>
<keyword evidence="3" id="KW-1185">Reference proteome</keyword>
<dbReference type="RefSeq" id="WP_106587878.1">
    <property type="nucleotide sequence ID" value="NZ_PYAV01000003.1"/>
</dbReference>
<proteinExistence type="predicted"/>
<dbReference type="AlphaFoldDB" id="A0A2P8HWL8"/>
<dbReference type="EMBL" id="PYAV01000003">
    <property type="protein sequence ID" value="PSL50555.1"/>
    <property type="molecule type" value="Genomic_DNA"/>
</dbReference>
<name>A0A2P8HWL8_9BACI</name>
<dbReference type="OrthoDB" id="2390014at2"/>
<reference evidence="2 3" key="1">
    <citation type="submission" date="2018-03" db="EMBL/GenBank/DDBJ databases">
        <title>Genomic Encyclopedia of Type Strains, Phase III (KMG-III): the genomes of soil and plant-associated and newly described type strains.</title>
        <authorList>
            <person name="Whitman W."/>
        </authorList>
    </citation>
    <scope>NUCLEOTIDE SEQUENCE [LARGE SCALE GENOMIC DNA]</scope>
    <source>
        <strain evidence="2 3">CGMCC 1.07653</strain>
    </source>
</reference>
<protein>
    <submittedName>
        <fullName evidence="2">Uncharacterized protein</fullName>
    </submittedName>
</protein>
<evidence type="ECO:0000313" key="2">
    <source>
        <dbReference type="EMBL" id="PSL50555.1"/>
    </source>
</evidence>
<gene>
    <name evidence="2" type="ORF">B0H94_103167</name>
</gene>
<feature type="region of interest" description="Disordered" evidence="1">
    <location>
        <begin position="1"/>
        <end position="20"/>
    </location>
</feature>
<evidence type="ECO:0000256" key="1">
    <source>
        <dbReference type="SAM" id="MobiDB-lite"/>
    </source>
</evidence>
<accession>A0A2P8HWL8</accession>